<keyword evidence="13" id="KW-1185">Reference proteome</keyword>
<evidence type="ECO:0000256" key="10">
    <source>
        <dbReference type="ARBA" id="ARBA00031323"/>
    </source>
</evidence>
<comment type="caution">
    <text evidence="12">The sequence shown here is derived from an EMBL/GenBank/DDBJ whole genome shotgun (WGS) entry which is preliminary data.</text>
</comment>
<gene>
    <name evidence="12" type="ORF">FHR34_005196</name>
</gene>
<organism evidence="12 13">
    <name type="scientific">Kitasatospora kifunensis</name>
    <name type="common">Streptomyces kifunensis</name>
    <dbReference type="NCBI Taxonomy" id="58351"/>
    <lineage>
        <taxon>Bacteria</taxon>
        <taxon>Bacillati</taxon>
        <taxon>Actinomycetota</taxon>
        <taxon>Actinomycetes</taxon>
        <taxon>Kitasatosporales</taxon>
        <taxon>Streptomycetaceae</taxon>
        <taxon>Kitasatospora</taxon>
    </lineage>
</organism>
<evidence type="ECO:0000313" key="13">
    <source>
        <dbReference type="Proteomes" id="UP000540506"/>
    </source>
</evidence>
<dbReference type="GO" id="GO:0005737">
    <property type="term" value="C:cytoplasm"/>
    <property type="evidence" value="ECO:0007669"/>
    <property type="project" value="UniProtKB-SubCell"/>
</dbReference>
<evidence type="ECO:0000313" key="12">
    <source>
        <dbReference type="EMBL" id="MBB4926203.1"/>
    </source>
</evidence>
<evidence type="ECO:0000256" key="9">
    <source>
        <dbReference type="ARBA" id="ARBA00030757"/>
    </source>
</evidence>
<comment type="similarity">
    <text evidence="2">Belongs to the methyltransferase superfamily. L-isoaspartyl/D-aspartyl protein methyltransferase family.</text>
</comment>
<reference evidence="12 13" key="1">
    <citation type="submission" date="2020-08" db="EMBL/GenBank/DDBJ databases">
        <title>Sequencing the genomes of 1000 actinobacteria strains.</title>
        <authorList>
            <person name="Klenk H.-P."/>
        </authorList>
    </citation>
    <scope>NUCLEOTIDE SEQUENCE [LARGE SCALE GENOMIC DNA]</scope>
    <source>
        <strain evidence="12 13">DSM 41654</strain>
    </source>
</reference>
<comment type="subcellular location">
    <subcellularLocation>
        <location evidence="1">Cytoplasm</location>
    </subcellularLocation>
</comment>
<dbReference type="Pfam" id="PF01135">
    <property type="entry name" value="PCMT"/>
    <property type="match status" value="1"/>
</dbReference>
<dbReference type="EC" id="2.1.1.77" evidence="3"/>
<keyword evidence="7 12" id="KW-0808">Transferase</keyword>
<sequence length="367" mass="39087">MRTVPRHEFVPGATIEKAYADEAVTIKENPAGGLALSCASVPSLVGDMLVQLDARPGDRVAEIGAGTGYNAALLAHIVGPEGDMTTIDIDLDVTAHARRRLDATGYQRVRVLSRDGSLGSPEYAPFAGIVVTVGAWDLPWAWHDQLADGGRLVVPLRWRGQTRSIAFIRQSDLLVSDSAILCGFVPMIGHDGELTGAIDPDALVTLYWDKDQAIDPDALQGVLALPGTVQGSGVTVGGMDPFDGIWLRLAATDPATCRIAAERAAVDSGLCSPAIPVRSPALVDGDSLVYLTKRRLPTEPRWELTATWHGPTGQHLADRLCEAIRTWDKDREAVPVITAYPAGIADEVLGGVYVVDKPGARLAFAYS</sequence>
<accession>A0A7W7VXQ0</accession>
<evidence type="ECO:0000256" key="3">
    <source>
        <dbReference type="ARBA" id="ARBA00011890"/>
    </source>
</evidence>
<dbReference type="Gene3D" id="3.40.50.150">
    <property type="entry name" value="Vaccinia Virus protein VP39"/>
    <property type="match status" value="1"/>
</dbReference>
<evidence type="ECO:0000256" key="5">
    <source>
        <dbReference type="ARBA" id="ARBA00022490"/>
    </source>
</evidence>
<dbReference type="InterPro" id="IPR029063">
    <property type="entry name" value="SAM-dependent_MTases_sf"/>
</dbReference>
<dbReference type="Proteomes" id="UP000540506">
    <property type="component" value="Unassembled WGS sequence"/>
</dbReference>
<dbReference type="PANTHER" id="PTHR11579:SF0">
    <property type="entry name" value="PROTEIN-L-ISOASPARTATE(D-ASPARTATE) O-METHYLTRANSFERASE"/>
    <property type="match status" value="1"/>
</dbReference>
<dbReference type="AlphaFoldDB" id="A0A7W7VXQ0"/>
<keyword evidence="8" id="KW-0949">S-adenosyl-L-methionine</keyword>
<evidence type="ECO:0000256" key="1">
    <source>
        <dbReference type="ARBA" id="ARBA00004496"/>
    </source>
</evidence>
<dbReference type="CDD" id="cd02440">
    <property type="entry name" value="AdoMet_MTases"/>
    <property type="match status" value="1"/>
</dbReference>
<keyword evidence="6 12" id="KW-0489">Methyltransferase</keyword>
<evidence type="ECO:0000256" key="4">
    <source>
        <dbReference type="ARBA" id="ARBA00013346"/>
    </source>
</evidence>
<proteinExistence type="inferred from homology"/>
<evidence type="ECO:0000256" key="8">
    <source>
        <dbReference type="ARBA" id="ARBA00022691"/>
    </source>
</evidence>
<dbReference type="InterPro" id="IPR027573">
    <property type="entry name" value="Methyltran_FxLD"/>
</dbReference>
<dbReference type="SUPFAM" id="SSF53335">
    <property type="entry name" value="S-adenosyl-L-methionine-dependent methyltransferases"/>
    <property type="match status" value="1"/>
</dbReference>
<dbReference type="PANTHER" id="PTHR11579">
    <property type="entry name" value="PROTEIN-L-ISOASPARTATE O-METHYLTRANSFERASE"/>
    <property type="match status" value="1"/>
</dbReference>
<dbReference type="NCBIfam" id="TIGR04364">
    <property type="entry name" value="methyltran_FxLD"/>
    <property type="match status" value="1"/>
</dbReference>
<evidence type="ECO:0000256" key="6">
    <source>
        <dbReference type="ARBA" id="ARBA00022603"/>
    </source>
</evidence>
<dbReference type="InterPro" id="IPR000682">
    <property type="entry name" value="PCMT"/>
</dbReference>
<dbReference type="GO" id="GO:0004719">
    <property type="term" value="F:protein-L-isoaspartate (D-aspartate) O-methyltransferase activity"/>
    <property type="evidence" value="ECO:0007669"/>
    <property type="project" value="UniProtKB-EC"/>
</dbReference>
<name>A0A7W7VXQ0_KITKI</name>
<protein>
    <recommendedName>
        <fullName evidence="4">Protein-L-isoaspartate O-methyltransferase</fullName>
        <ecNumber evidence="3">2.1.1.77</ecNumber>
    </recommendedName>
    <alternativeName>
        <fullName evidence="11">L-isoaspartyl protein carboxyl methyltransferase</fullName>
    </alternativeName>
    <alternativeName>
        <fullName evidence="9">Protein L-isoaspartyl methyltransferase</fullName>
    </alternativeName>
    <alternativeName>
        <fullName evidence="10">Protein-beta-aspartate methyltransferase</fullName>
    </alternativeName>
</protein>
<dbReference type="GO" id="GO:0032259">
    <property type="term" value="P:methylation"/>
    <property type="evidence" value="ECO:0007669"/>
    <property type="project" value="UniProtKB-KW"/>
</dbReference>
<keyword evidence="5" id="KW-0963">Cytoplasm</keyword>
<evidence type="ECO:0000256" key="11">
    <source>
        <dbReference type="ARBA" id="ARBA00031350"/>
    </source>
</evidence>
<evidence type="ECO:0000256" key="7">
    <source>
        <dbReference type="ARBA" id="ARBA00022679"/>
    </source>
</evidence>
<evidence type="ECO:0000256" key="2">
    <source>
        <dbReference type="ARBA" id="ARBA00005369"/>
    </source>
</evidence>
<dbReference type="EMBL" id="JACHJV010000001">
    <property type="protein sequence ID" value="MBB4926203.1"/>
    <property type="molecule type" value="Genomic_DNA"/>
</dbReference>